<dbReference type="Proteomes" id="UP000199415">
    <property type="component" value="Unassembled WGS sequence"/>
</dbReference>
<proteinExistence type="predicted"/>
<evidence type="ECO:0000313" key="1">
    <source>
        <dbReference type="EMBL" id="SDG44685.1"/>
    </source>
</evidence>
<dbReference type="RefSeq" id="WP_090021651.1">
    <property type="nucleotide sequence ID" value="NZ_FNCE01000013.1"/>
</dbReference>
<evidence type="ECO:0008006" key="3">
    <source>
        <dbReference type="Google" id="ProtNLM"/>
    </source>
</evidence>
<keyword evidence="2" id="KW-1185">Reference proteome</keyword>
<dbReference type="OrthoDB" id="556081at2"/>
<accession>A0A1G7UAR3</accession>
<gene>
    <name evidence="1" type="ORF">SAMN05216241_11329</name>
</gene>
<evidence type="ECO:0000313" key="2">
    <source>
        <dbReference type="Proteomes" id="UP000199415"/>
    </source>
</evidence>
<protein>
    <recommendedName>
        <fullName evidence="3">DUF2764 family protein</fullName>
    </recommendedName>
</protein>
<dbReference type="EMBL" id="FNCE01000013">
    <property type="protein sequence ID" value="SDG44685.1"/>
    <property type="molecule type" value="Genomic_DNA"/>
</dbReference>
<dbReference type="AlphaFoldDB" id="A0A1G7UAR3"/>
<reference evidence="1 2" key="1">
    <citation type="submission" date="2016-10" db="EMBL/GenBank/DDBJ databases">
        <authorList>
            <person name="de Groot N.N."/>
        </authorList>
    </citation>
    <scope>NUCLEOTIDE SEQUENCE [LARGE SCALE GENOMIC DNA]</scope>
    <source>
        <strain evidence="1 2">DSM 25584</strain>
    </source>
</reference>
<organism evidence="1 2">
    <name type="scientific">Limimonas halophila</name>
    <dbReference type="NCBI Taxonomy" id="1082479"/>
    <lineage>
        <taxon>Bacteria</taxon>
        <taxon>Pseudomonadati</taxon>
        <taxon>Pseudomonadota</taxon>
        <taxon>Alphaproteobacteria</taxon>
        <taxon>Rhodospirillales</taxon>
        <taxon>Rhodovibrionaceae</taxon>
        <taxon>Limimonas</taxon>
    </lineage>
</organism>
<dbReference type="STRING" id="1082479.SAMN05216241_11329"/>
<name>A0A1G7UAR3_9PROT</name>
<sequence>MPAATRYVDLISSLPHLGTPFTARERPITRRQLDRRLRLLEPGDAATLQEAEGVLRWAVLQGGADDRTQGARARRVAETIADSTLREAVRRRLESRALVAALRRRRDGLGPPDDPAMLGYHRAADRIRRHWDDPAFGLRHSAAWVLDADEHLQAGDSLALEKLLLTRAWRDLDALAQGHWFDFAAVALYVLRWDLMDRWMRYDGEAAAQRFEALVDRALAAHGPVLQTEEA</sequence>